<dbReference type="EMBL" id="JBHUMR010000006">
    <property type="protein sequence ID" value="MFD2616046.1"/>
    <property type="molecule type" value="Genomic_DNA"/>
</dbReference>
<sequence length="561" mass="65481">MNDIGIEVTLKEWLYNAGIVGFVNIVGKENINVVDNSTISFSKEVLHGFENKYFEYFIDTYEKLLPWYKIISYESEIIRFENNDFDTFDEKNLEQLNTYIKDIVKKYIKSNSYKAAYPLMKNETDLLDLEKKLKTIPTPKKSETFSDKKAVIVDEVKERFSILKNIITCCKSQDGRRYLAGKNVIYNQIKNGWDGVCFLNPQTKEKDMYVDFKNHFVTPTEEYIDEEDTKRKYHCFVCDRSIKNLNLDLSFLNQTGFDTSRKSSHVWNFTNDVGICPICRLIYSCAPAGFTYVYNQGLFVNDSTTIENLLRVNDNIKMSTLQQNDTSVRTVNTYYALTKAIQEQFSGKMKFELADIQIVRYENESYRFNVLSRLTLSVLNQSKEAIIKLLNTGFREGNTNFNLYELVMKKLFNNENLFTSIHKLIIYKLSNVSNLYYNIGHVNHMLEINTNFLREVGRMEGLVKEEVRKANQFGYYFRKAYKDKGSDNKLSGISYKLLNALKTNNINMFMDVLLNCYSYLKKQVPELFLQVFTNDETFKTIGYAFVAGIIDNSIKNEEGRE</sequence>
<gene>
    <name evidence="2" type="primary">cas8a1</name>
    <name evidence="2" type="ORF">ACFSTF_01735</name>
</gene>
<dbReference type="Proteomes" id="UP001597458">
    <property type="component" value="Unassembled WGS sequence"/>
</dbReference>
<dbReference type="RefSeq" id="WP_141190716.1">
    <property type="nucleotide sequence ID" value="NZ_JBHUMR010000006.1"/>
</dbReference>
<evidence type="ECO:0000313" key="2">
    <source>
        <dbReference type="EMBL" id="MFD2616046.1"/>
    </source>
</evidence>
<name>A0ABW5PL79_9BACI</name>
<proteinExistence type="predicted"/>
<comment type="caution">
    <text evidence="2">The sequence shown here is derived from an EMBL/GenBank/DDBJ whole genome shotgun (WGS) entry which is preliminary data.</text>
</comment>
<dbReference type="InterPro" id="IPR019121">
    <property type="entry name" value="CRISPR-assoc_CXXC-CXXC_dom"/>
</dbReference>
<accession>A0ABW5PL79</accession>
<dbReference type="InterPro" id="IPR010180">
    <property type="entry name" value="CRISPR-assoc_prot_CXXC-CXXC"/>
</dbReference>
<evidence type="ECO:0000313" key="3">
    <source>
        <dbReference type="Proteomes" id="UP001597458"/>
    </source>
</evidence>
<feature type="domain" description="CRISPR-associated protein CXXC-CXXC" evidence="1">
    <location>
        <begin position="229"/>
        <end position="291"/>
    </location>
</feature>
<keyword evidence="3" id="KW-1185">Reference proteome</keyword>
<dbReference type="NCBIfam" id="TIGR01908">
    <property type="entry name" value="cas_CXXC_CXXC"/>
    <property type="match status" value="1"/>
</dbReference>
<reference evidence="3" key="1">
    <citation type="journal article" date="2019" name="Int. J. Syst. Evol. Microbiol.">
        <title>The Global Catalogue of Microorganisms (GCM) 10K type strain sequencing project: providing services to taxonomists for standard genome sequencing and annotation.</title>
        <authorList>
            <consortium name="The Broad Institute Genomics Platform"/>
            <consortium name="The Broad Institute Genome Sequencing Center for Infectious Disease"/>
            <person name="Wu L."/>
            <person name="Ma J."/>
        </authorList>
    </citation>
    <scope>NUCLEOTIDE SEQUENCE [LARGE SCALE GENOMIC DNA]</scope>
    <source>
        <strain evidence="3">TISTR 2241</strain>
    </source>
</reference>
<organism evidence="2 3">
    <name type="scientific">Terrilactibacillus laevilacticus</name>
    <dbReference type="NCBI Taxonomy" id="1380157"/>
    <lineage>
        <taxon>Bacteria</taxon>
        <taxon>Bacillati</taxon>
        <taxon>Bacillota</taxon>
        <taxon>Bacilli</taxon>
        <taxon>Bacillales</taxon>
        <taxon>Bacillaceae</taxon>
        <taxon>Terrilactibacillus</taxon>
    </lineage>
</organism>
<dbReference type="Pfam" id="PF09706">
    <property type="entry name" value="Cas_CXXC_CXXC"/>
    <property type="match status" value="1"/>
</dbReference>
<evidence type="ECO:0000259" key="1">
    <source>
        <dbReference type="Pfam" id="PF09706"/>
    </source>
</evidence>
<protein>
    <submittedName>
        <fullName evidence="2">Type I-B CRISPR-associated protein Cas8b1/Cst1</fullName>
    </submittedName>
</protein>
<dbReference type="CDD" id="cd09754">
    <property type="entry name" value="Cas8a1_I-A"/>
    <property type="match status" value="1"/>
</dbReference>